<protein>
    <recommendedName>
        <fullName evidence="5">AIG1-type G domain-containing protein</fullName>
    </recommendedName>
</protein>
<evidence type="ECO:0000256" key="2">
    <source>
        <dbReference type="ARBA" id="ARBA00022741"/>
    </source>
</evidence>
<keyword evidence="4" id="KW-1133">Transmembrane helix</keyword>
<reference evidence="6" key="2">
    <citation type="submission" date="2025-08" db="UniProtKB">
        <authorList>
            <consortium name="Ensembl"/>
        </authorList>
    </citation>
    <scope>IDENTIFICATION</scope>
</reference>
<keyword evidence="4" id="KW-0812">Transmembrane</keyword>
<dbReference type="Gene3D" id="3.40.50.300">
    <property type="entry name" value="P-loop containing nucleotide triphosphate hydrolases"/>
    <property type="match status" value="1"/>
</dbReference>
<feature type="transmembrane region" description="Helical" evidence="4">
    <location>
        <begin position="265"/>
        <end position="286"/>
    </location>
</feature>
<dbReference type="PROSITE" id="PS51720">
    <property type="entry name" value="G_AIG1"/>
    <property type="match status" value="1"/>
</dbReference>
<keyword evidence="4" id="KW-0472">Membrane</keyword>
<dbReference type="FunFam" id="3.40.50.300:FF:000366">
    <property type="entry name" value="GTPase, IMAP family member 2"/>
    <property type="match status" value="1"/>
</dbReference>
<dbReference type="InterPro" id="IPR006703">
    <property type="entry name" value="G_AIG1"/>
</dbReference>
<dbReference type="SUPFAM" id="SSF52540">
    <property type="entry name" value="P-loop containing nucleoside triphosphate hydrolases"/>
    <property type="match status" value="1"/>
</dbReference>
<evidence type="ECO:0000256" key="3">
    <source>
        <dbReference type="ARBA" id="ARBA00023134"/>
    </source>
</evidence>
<reference evidence="6" key="1">
    <citation type="submission" date="2018-05" db="EMBL/GenBank/DDBJ databases">
        <authorList>
            <person name="Datahose"/>
        </authorList>
    </citation>
    <scope>NUCLEOTIDE SEQUENCE</scope>
</reference>
<proteinExistence type="inferred from homology"/>
<dbReference type="InterPro" id="IPR045058">
    <property type="entry name" value="GIMA/IAN/Toc"/>
</dbReference>
<name>A0AAX7U3V5_ASTCA</name>
<evidence type="ECO:0000313" key="6">
    <source>
        <dbReference type="Ensembl" id="ENSACLP00000063969.1"/>
    </source>
</evidence>
<sequence length="321" mass="35447">MNIPAVEENITRNNRQVLWVFSVPFFPYSKMGLTTTEDSFSPVIGDLRIVLLGKTGSGKSATGNTILGYKAFDEEISPSSVTKMCKKVTGHFDERTVSVVDTPGIFDTSIKEEELKKEIEKCIMLSVPGPHMFLLVIRLDVRFTKEEKSSVKWIKENFGDEASKYTAVLFTRGDQFKETSIENYLEQSPDLKELIAECKAGYVVFDNTCKKNRTQVADLFEKIDQTVQLNGNHYTGSKYEEAQKQMNWNKWWRKCGDTLNSAGNYLLVAGAAGAAAAAPAVGAAVMAEEAAVASVRPLLMFVGAGIVKGIGGWIRPKTENS</sequence>
<dbReference type="PANTHER" id="PTHR10903:SF188">
    <property type="entry name" value="GTPASE IMAP FAMILY MEMBER 2-LIKE-RELATED"/>
    <property type="match status" value="1"/>
</dbReference>
<evidence type="ECO:0000256" key="4">
    <source>
        <dbReference type="SAM" id="Phobius"/>
    </source>
</evidence>
<keyword evidence="7" id="KW-1185">Reference proteome</keyword>
<keyword evidence="3" id="KW-0342">GTP-binding</keyword>
<evidence type="ECO:0000256" key="1">
    <source>
        <dbReference type="ARBA" id="ARBA00008535"/>
    </source>
</evidence>
<feature type="domain" description="AIG1-type G" evidence="5">
    <location>
        <begin position="44"/>
        <end position="243"/>
    </location>
</feature>
<dbReference type="Ensembl" id="ENSACLT00000061312.1">
    <property type="protein sequence ID" value="ENSACLP00000063969.1"/>
    <property type="gene ID" value="ENSACLG00000032679.1"/>
</dbReference>
<organism evidence="6 7">
    <name type="scientific">Astatotilapia calliptera</name>
    <name type="common">Eastern happy</name>
    <name type="synonym">Chromis callipterus</name>
    <dbReference type="NCBI Taxonomy" id="8154"/>
    <lineage>
        <taxon>Eukaryota</taxon>
        <taxon>Metazoa</taxon>
        <taxon>Chordata</taxon>
        <taxon>Craniata</taxon>
        <taxon>Vertebrata</taxon>
        <taxon>Euteleostomi</taxon>
        <taxon>Actinopterygii</taxon>
        <taxon>Neopterygii</taxon>
        <taxon>Teleostei</taxon>
        <taxon>Neoteleostei</taxon>
        <taxon>Acanthomorphata</taxon>
        <taxon>Ovalentaria</taxon>
        <taxon>Cichlomorphae</taxon>
        <taxon>Cichliformes</taxon>
        <taxon>Cichlidae</taxon>
        <taxon>African cichlids</taxon>
        <taxon>Pseudocrenilabrinae</taxon>
        <taxon>Haplochromini</taxon>
        <taxon>Astatotilapia</taxon>
    </lineage>
</organism>
<evidence type="ECO:0000259" key="5">
    <source>
        <dbReference type="PROSITE" id="PS51720"/>
    </source>
</evidence>
<dbReference type="Proteomes" id="UP000265100">
    <property type="component" value="Chromosome 6"/>
</dbReference>
<reference evidence="6" key="3">
    <citation type="submission" date="2025-09" db="UniProtKB">
        <authorList>
            <consortium name="Ensembl"/>
        </authorList>
    </citation>
    <scope>IDENTIFICATION</scope>
</reference>
<gene>
    <name evidence="6" type="primary">IMPA1</name>
</gene>
<dbReference type="Pfam" id="PF04548">
    <property type="entry name" value="AIG1"/>
    <property type="match status" value="1"/>
</dbReference>
<dbReference type="CDD" id="cd01852">
    <property type="entry name" value="AIG1"/>
    <property type="match status" value="1"/>
</dbReference>
<dbReference type="AlphaFoldDB" id="A0AAX7U3V5"/>
<comment type="similarity">
    <text evidence="1">Belongs to the TRAFAC class TrmE-Era-EngA-EngB-Septin-like GTPase superfamily. AIG1/Toc34/Toc159-like paraseptin GTPase family. IAN subfamily.</text>
</comment>
<keyword evidence="2" id="KW-0547">Nucleotide-binding</keyword>
<dbReference type="GO" id="GO:0005525">
    <property type="term" value="F:GTP binding"/>
    <property type="evidence" value="ECO:0007669"/>
    <property type="project" value="UniProtKB-KW"/>
</dbReference>
<evidence type="ECO:0000313" key="7">
    <source>
        <dbReference type="Proteomes" id="UP000265100"/>
    </source>
</evidence>
<dbReference type="GeneTree" id="ENSGT01140000282522"/>
<dbReference type="PANTHER" id="PTHR10903">
    <property type="entry name" value="GTPASE, IMAP FAMILY MEMBER-RELATED"/>
    <property type="match status" value="1"/>
</dbReference>
<accession>A0AAX7U3V5</accession>
<dbReference type="InterPro" id="IPR027417">
    <property type="entry name" value="P-loop_NTPase"/>
</dbReference>
<feature type="transmembrane region" description="Helical" evidence="4">
    <location>
        <begin position="298"/>
        <end position="315"/>
    </location>
</feature>